<gene>
    <name evidence="1" type="ORF">HMPREF9452_00372</name>
</gene>
<proteinExistence type="predicted"/>
<dbReference type="EMBL" id="ADLS01000006">
    <property type="protein sequence ID" value="EGX67360.1"/>
    <property type="molecule type" value="Genomic_DNA"/>
</dbReference>
<dbReference type="STRING" id="742742.HMPREF9452_00372"/>
<comment type="caution">
    <text evidence="1">The sequence shown here is derived from an EMBL/GenBank/DDBJ whole genome shotgun (WGS) entry which is preliminary data.</text>
</comment>
<evidence type="ECO:0000313" key="1">
    <source>
        <dbReference type="EMBL" id="EGX67360.1"/>
    </source>
</evidence>
<sequence length="31" mass="3231">MAISSEQPISAANLKAVVEKLMGGGISLRRC</sequence>
<organism evidence="1 2">
    <name type="scientific">Collinsella tanakaei YIT 12063</name>
    <dbReference type="NCBI Taxonomy" id="742742"/>
    <lineage>
        <taxon>Bacteria</taxon>
        <taxon>Bacillati</taxon>
        <taxon>Actinomycetota</taxon>
        <taxon>Coriobacteriia</taxon>
        <taxon>Coriobacteriales</taxon>
        <taxon>Coriobacteriaceae</taxon>
        <taxon>Collinsella</taxon>
    </lineage>
</organism>
<evidence type="ECO:0000313" key="2">
    <source>
        <dbReference type="Proteomes" id="UP000004830"/>
    </source>
</evidence>
<dbReference type="HOGENOM" id="CLU_3395952_0_0_11"/>
<name>G1WGA9_9ACTN</name>
<dbReference type="AlphaFoldDB" id="G1WGA9"/>
<keyword evidence="2" id="KW-1185">Reference proteome</keyword>
<reference evidence="1 2" key="1">
    <citation type="submission" date="2011-06" db="EMBL/GenBank/DDBJ databases">
        <title>The Genome Sequence of Collinsella tanakaei YIT 12063.</title>
        <authorList>
            <consortium name="The Broad Institute Genome Sequencing Platform"/>
            <person name="Earl A."/>
            <person name="Ward D."/>
            <person name="Feldgarden M."/>
            <person name="Gevers D."/>
            <person name="Morotomi M."/>
            <person name="Young S.K."/>
            <person name="Zeng Q."/>
            <person name="Gargeya S."/>
            <person name="Fitzgerald M."/>
            <person name="Haas B."/>
            <person name="Abouelleil A."/>
            <person name="Alvarado L."/>
            <person name="Arachchi H.M."/>
            <person name="Berlin A."/>
            <person name="Brown A."/>
            <person name="Chapman S.B."/>
            <person name="Chen Z."/>
            <person name="Dunbar C."/>
            <person name="Freedman E."/>
            <person name="Gearin G."/>
            <person name="Gellesch M."/>
            <person name="Goldberg J."/>
            <person name="Griggs A."/>
            <person name="Gujja S."/>
            <person name="Heiman D."/>
            <person name="Howarth C."/>
            <person name="Larson L."/>
            <person name="Lui A."/>
            <person name="MacDonald P.J.P."/>
            <person name="Mehta T."/>
            <person name="Montmayeur A."/>
            <person name="Murphy C."/>
            <person name="Neiman D."/>
            <person name="Pearson M."/>
            <person name="Priest M."/>
            <person name="Roberts A."/>
            <person name="Saif S."/>
            <person name="Shea T."/>
            <person name="Shenoy N."/>
            <person name="Sisk P."/>
            <person name="Stolte C."/>
            <person name="Sykes S."/>
            <person name="Wortman J."/>
            <person name="Nusbaum C."/>
            <person name="Birren B."/>
        </authorList>
    </citation>
    <scope>NUCLEOTIDE SEQUENCE [LARGE SCALE GENOMIC DNA]</scope>
    <source>
        <strain evidence="1 2">YIT 12063</strain>
    </source>
</reference>
<dbReference type="Proteomes" id="UP000004830">
    <property type="component" value="Unassembled WGS sequence"/>
</dbReference>
<protein>
    <submittedName>
        <fullName evidence="1">Uncharacterized protein</fullName>
    </submittedName>
</protein>
<accession>G1WGA9</accession>